<evidence type="ECO:0000313" key="4">
    <source>
        <dbReference type="EMBL" id="AKU16243.1"/>
    </source>
</evidence>
<dbReference type="SMART" id="SM00858">
    <property type="entry name" value="SAF"/>
    <property type="match status" value="1"/>
</dbReference>
<dbReference type="InterPro" id="IPR013974">
    <property type="entry name" value="SAF"/>
</dbReference>
<dbReference type="STRING" id="571913.VV02_10840"/>
<keyword evidence="5" id="KW-1185">Reference proteome</keyword>
<feature type="region of interest" description="Disordered" evidence="1">
    <location>
        <begin position="1"/>
        <end position="20"/>
    </location>
</feature>
<organism evidence="4 5">
    <name type="scientific">Luteipulveratus mongoliensis</name>
    <dbReference type="NCBI Taxonomy" id="571913"/>
    <lineage>
        <taxon>Bacteria</taxon>
        <taxon>Bacillati</taxon>
        <taxon>Actinomycetota</taxon>
        <taxon>Actinomycetes</taxon>
        <taxon>Micrococcales</taxon>
        <taxon>Dermacoccaceae</taxon>
        <taxon>Luteipulveratus</taxon>
    </lineage>
</organism>
<dbReference type="CDD" id="cd11614">
    <property type="entry name" value="SAF_CpaB_FlgA_like"/>
    <property type="match status" value="1"/>
</dbReference>
<keyword evidence="2" id="KW-1133">Transmembrane helix</keyword>
<dbReference type="Pfam" id="PF08666">
    <property type="entry name" value="SAF"/>
    <property type="match status" value="1"/>
</dbReference>
<feature type="domain" description="SAF" evidence="3">
    <location>
        <begin position="56"/>
        <end position="118"/>
    </location>
</feature>
<name>A0A0K1JI37_9MICO</name>
<proteinExistence type="predicted"/>
<evidence type="ECO:0000313" key="5">
    <source>
        <dbReference type="Proteomes" id="UP000066480"/>
    </source>
</evidence>
<dbReference type="Proteomes" id="UP000066480">
    <property type="component" value="Chromosome"/>
</dbReference>
<dbReference type="AlphaFoldDB" id="A0A0K1JI37"/>
<accession>A0A0K1JI37</accession>
<gene>
    <name evidence="4" type="ORF">VV02_10840</name>
</gene>
<keyword evidence="2" id="KW-0812">Transmembrane</keyword>
<feature type="transmembrane region" description="Helical" evidence="2">
    <location>
        <begin position="31"/>
        <end position="49"/>
    </location>
</feature>
<protein>
    <recommendedName>
        <fullName evidence="3">SAF domain-containing protein</fullName>
    </recommendedName>
</protein>
<reference evidence="4 5" key="1">
    <citation type="submission" date="2015-03" db="EMBL/GenBank/DDBJ databases">
        <title>Luteipulveratus halotolerans sp. nov., a novel actinobacterium (Dermacoccaceae) from Sarawak, Malaysia.</title>
        <authorList>
            <person name="Juboi H."/>
            <person name="Basik A."/>
            <person name="Shamsul S.S."/>
            <person name="Arnold P."/>
            <person name="Schmitt E.K."/>
            <person name="Sanglier J.-J."/>
            <person name="Yeo T."/>
        </authorList>
    </citation>
    <scope>NUCLEOTIDE SEQUENCE [LARGE SCALE GENOMIC DNA]</scope>
    <source>
        <strain evidence="4 5">MN07-A0370</strain>
    </source>
</reference>
<sequence>MGETRSGRGETALPRPAAQRLQKPSWRDSRLVIGVLLIVLATVGGATVIQRFDNSVEVLQASRSLVPGQPITKDDVRTVRVRIDRAGSTYVSATRALPTGRLVREVRPGELLPRSAIGSPAQVEVKAVSVRIDPSLAAALVPGSIVDVWVSAKRDVAGAATYAKPTRMIERAVVSRVPADDGRFGIGSGQDAAVHVLVPKDRVAAVIGAVNTEAKVTLVPTADSPLRKSS</sequence>
<dbReference type="PATRIC" id="fig|571913.6.peg.2212"/>
<keyword evidence="2" id="KW-0472">Membrane</keyword>
<evidence type="ECO:0000256" key="2">
    <source>
        <dbReference type="SAM" id="Phobius"/>
    </source>
</evidence>
<dbReference type="RefSeq" id="WP_169787673.1">
    <property type="nucleotide sequence ID" value="NZ_CP011112.1"/>
</dbReference>
<dbReference type="Gene3D" id="3.90.1210.10">
    <property type="entry name" value="Antifreeze-like/N-acetylneuraminic acid synthase C-terminal domain"/>
    <property type="match status" value="1"/>
</dbReference>
<evidence type="ECO:0000256" key="1">
    <source>
        <dbReference type="SAM" id="MobiDB-lite"/>
    </source>
</evidence>
<dbReference type="EMBL" id="CP011112">
    <property type="protein sequence ID" value="AKU16243.1"/>
    <property type="molecule type" value="Genomic_DNA"/>
</dbReference>
<dbReference type="KEGG" id="lmoi:VV02_10840"/>
<evidence type="ECO:0000259" key="3">
    <source>
        <dbReference type="SMART" id="SM00858"/>
    </source>
</evidence>